<dbReference type="Pfam" id="PF12802">
    <property type="entry name" value="MarR_2"/>
    <property type="match status" value="1"/>
</dbReference>
<proteinExistence type="predicted"/>
<protein>
    <recommendedName>
        <fullName evidence="4">HTH marR-type domain-containing protein</fullName>
    </recommendedName>
</protein>
<dbReference type="PANTHER" id="PTHR35790">
    <property type="entry name" value="HTH-TYPE TRANSCRIPTIONAL REGULATOR PCHR"/>
    <property type="match status" value="1"/>
</dbReference>
<dbReference type="PANTHER" id="PTHR35790:SF4">
    <property type="entry name" value="HTH-TYPE TRANSCRIPTIONAL REGULATOR PCHR"/>
    <property type="match status" value="1"/>
</dbReference>
<gene>
    <name evidence="5" type="ORF">JCM14722_08370</name>
</gene>
<evidence type="ECO:0000313" key="6">
    <source>
        <dbReference type="Proteomes" id="UP001061361"/>
    </source>
</evidence>
<accession>A0ABM8API4</accession>
<dbReference type="RefSeq" id="WP_264983345.1">
    <property type="nucleotide sequence ID" value="NZ_AP026708.1"/>
</dbReference>
<keyword evidence="1" id="KW-0805">Transcription regulation</keyword>
<keyword evidence="6" id="KW-1185">Reference proteome</keyword>
<dbReference type="Gene3D" id="1.10.10.10">
    <property type="entry name" value="Winged helix-like DNA-binding domain superfamily/Winged helix DNA-binding domain"/>
    <property type="match status" value="1"/>
</dbReference>
<dbReference type="InterPro" id="IPR052067">
    <property type="entry name" value="Metal_resp_HTH_trans_reg"/>
</dbReference>
<dbReference type="InterPro" id="IPR036388">
    <property type="entry name" value="WH-like_DNA-bd_sf"/>
</dbReference>
<dbReference type="PROSITE" id="PS50995">
    <property type="entry name" value="HTH_MARR_2"/>
    <property type="match status" value="1"/>
</dbReference>
<dbReference type="SMART" id="SM00347">
    <property type="entry name" value="HTH_MARR"/>
    <property type="match status" value="1"/>
</dbReference>
<organism evidence="5 6">
    <name type="scientific">Pseudodesulfovibrio portus</name>
    <dbReference type="NCBI Taxonomy" id="231439"/>
    <lineage>
        <taxon>Bacteria</taxon>
        <taxon>Pseudomonadati</taxon>
        <taxon>Thermodesulfobacteriota</taxon>
        <taxon>Desulfovibrionia</taxon>
        <taxon>Desulfovibrionales</taxon>
        <taxon>Desulfovibrionaceae</taxon>
    </lineage>
</organism>
<evidence type="ECO:0000259" key="4">
    <source>
        <dbReference type="PROSITE" id="PS50995"/>
    </source>
</evidence>
<evidence type="ECO:0000256" key="3">
    <source>
        <dbReference type="ARBA" id="ARBA00023163"/>
    </source>
</evidence>
<feature type="domain" description="HTH marR-type" evidence="4">
    <location>
        <begin position="1"/>
        <end position="144"/>
    </location>
</feature>
<dbReference type="InterPro" id="IPR036390">
    <property type="entry name" value="WH_DNA-bd_sf"/>
</dbReference>
<name>A0ABM8API4_9BACT</name>
<keyword evidence="2" id="KW-0238">DNA-binding</keyword>
<dbReference type="InterPro" id="IPR000835">
    <property type="entry name" value="HTH_MarR-typ"/>
</dbReference>
<evidence type="ECO:0000256" key="2">
    <source>
        <dbReference type="ARBA" id="ARBA00023125"/>
    </source>
</evidence>
<evidence type="ECO:0000313" key="5">
    <source>
        <dbReference type="EMBL" id="BDQ33295.1"/>
    </source>
</evidence>
<sequence length="152" mass="17307">MKITPEMQRLFSSLGFVLEKYVRVSKSPLTVAPDETLFPAEIHAVSWVAKNGPVGVTELGDAFGTTKGASSQMVGKLAERGFVQKEPDPEKRSRMLVTVTEKGRMAHERHMEFHMDHDRDFLQYLAALDTERFGVIEGFCRQMHVWMDSYLE</sequence>
<dbReference type="Proteomes" id="UP001061361">
    <property type="component" value="Chromosome"/>
</dbReference>
<dbReference type="SUPFAM" id="SSF46785">
    <property type="entry name" value="Winged helix' DNA-binding domain"/>
    <property type="match status" value="1"/>
</dbReference>
<reference evidence="5" key="1">
    <citation type="submission" date="2022-08" db="EMBL/GenBank/DDBJ databases">
        <title>Genome Sequence of the sulphate-reducing bacterium, Pseudodesulfovibrio portus JCM14722.</title>
        <authorList>
            <person name="Kondo R."/>
            <person name="Kataoka T."/>
        </authorList>
    </citation>
    <scope>NUCLEOTIDE SEQUENCE</scope>
    <source>
        <strain evidence="5">JCM 14722</strain>
    </source>
</reference>
<keyword evidence="3" id="KW-0804">Transcription</keyword>
<dbReference type="EMBL" id="AP026708">
    <property type="protein sequence ID" value="BDQ33295.1"/>
    <property type="molecule type" value="Genomic_DNA"/>
</dbReference>
<evidence type="ECO:0000256" key="1">
    <source>
        <dbReference type="ARBA" id="ARBA00023015"/>
    </source>
</evidence>